<dbReference type="Proteomes" id="UP000046155">
    <property type="component" value="Unassembled WGS sequence"/>
</dbReference>
<dbReference type="OrthoDB" id="1753657at2"/>
<dbReference type="RefSeq" id="WP_044663778.1">
    <property type="nucleotide sequence ID" value="NZ_CDRZ01000005.1"/>
</dbReference>
<gene>
    <name evidence="1" type="ORF">SSCH_1020008</name>
</gene>
<reference evidence="2" key="1">
    <citation type="submission" date="2015-01" db="EMBL/GenBank/DDBJ databases">
        <authorList>
            <person name="Manzoor Shahid"/>
            <person name="Zubair Saima"/>
        </authorList>
    </citation>
    <scope>NUCLEOTIDE SEQUENCE [LARGE SCALE GENOMIC DNA]</scope>
    <source>
        <strain evidence="2">Sp3</strain>
    </source>
</reference>
<proteinExistence type="predicted"/>
<name>A0A0B7MA85_9FIRM</name>
<dbReference type="AlphaFoldDB" id="A0A0B7MA85"/>
<dbReference type="Pfam" id="PF10764">
    <property type="entry name" value="Gin"/>
    <property type="match status" value="1"/>
</dbReference>
<organism evidence="1 2">
    <name type="scientific">Syntrophaceticus schinkii</name>
    <dbReference type="NCBI Taxonomy" id="499207"/>
    <lineage>
        <taxon>Bacteria</taxon>
        <taxon>Bacillati</taxon>
        <taxon>Bacillota</taxon>
        <taxon>Clostridia</taxon>
        <taxon>Thermoanaerobacterales</taxon>
        <taxon>Thermoanaerobacterales Family III. Incertae Sedis</taxon>
        <taxon>Syntrophaceticus</taxon>
    </lineage>
</organism>
<dbReference type="InterPro" id="IPR019700">
    <property type="entry name" value="Sigma-G_inhibitor_Gin"/>
</dbReference>
<evidence type="ECO:0008006" key="3">
    <source>
        <dbReference type="Google" id="ProtNLM"/>
    </source>
</evidence>
<dbReference type="EMBL" id="CDRZ01000005">
    <property type="protein sequence ID" value="CEO87404.1"/>
    <property type="molecule type" value="Genomic_DNA"/>
</dbReference>
<protein>
    <recommendedName>
        <fullName evidence="3">Inhibitor of sigma-G Gin</fullName>
    </recommendedName>
</protein>
<evidence type="ECO:0000313" key="1">
    <source>
        <dbReference type="EMBL" id="CEO87404.1"/>
    </source>
</evidence>
<evidence type="ECO:0000313" key="2">
    <source>
        <dbReference type="Proteomes" id="UP000046155"/>
    </source>
</evidence>
<sequence>MVTSRRTKRRFSGQMGVLLPVCVICEETPPRGIAGGIMVSGCFLCMRCEKEIVRTRVGDRRYFDLKEKIKKIWVQQ</sequence>
<keyword evidence="2" id="KW-1185">Reference proteome</keyword>
<accession>A0A0B7MA85</accession>